<proteinExistence type="predicted"/>
<gene>
    <name evidence="1" type="ORF">FSB_LOCUS23294</name>
</gene>
<accession>A0A2N9G779</accession>
<evidence type="ECO:0000313" key="1">
    <source>
        <dbReference type="EMBL" id="SPC95412.1"/>
    </source>
</evidence>
<sequence>MTTCGYQESKLSDYCTSGSVMQADIQIGKSKHYLRFAIRDSAKIVVKVVVPGYGRTRTRNRNRILRSGPARIEGVPDSVFGQLMGQRDEDFSGIWARVWAWVLGVFSEAEGAELVGDALDGGFGEGLSVGGGAPNEESGFVERCG</sequence>
<organism evidence="1">
    <name type="scientific">Fagus sylvatica</name>
    <name type="common">Beechnut</name>
    <dbReference type="NCBI Taxonomy" id="28930"/>
    <lineage>
        <taxon>Eukaryota</taxon>
        <taxon>Viridiplantae</taxon>
        <taxon>Streptophyta</taxon>
        <taxon>Embryophyta</taxon>
        <taxon>Tracheophyta</taxon>
        <taxon>Spermatophyta</taxon>
        <taxon>Magnoliopsida</taxon>
        <taxon>eudicotyledons</taxon>
        <taxon>Gunneridae</taxon>
        <taxon>Pentapetalae</taxon>
        <taxon>rosids</taxon>
        <taxon>fabids</taxon>
        <taxon>Fagales</taxon>
        <taxon>Fagaceae</taxon>
        <taxon>Fagus</taxon>
    </lineage>
</organism>
<name>A0A2N9G779_FAGSY</name>
<reference evidence="1" key="1">
    <citation type="submission" date="2018-02" db="EMBL/GenBank/DDBJ databases">
        <authorList>
            <person name="Cohen D.B."/>
            <person name="Kent A.D."/>
        </authorList>
    </citation>
    <scope>NUCLEOTIDE SEQUENCE</scope>
</reference>
<protein>
    <submittedName>
        <fullName evidence="1">Uncharacterized protein</fullName>
    </submittedName>
</protein>
<dbReference type="AlphaFoldDB" id="A0A2N9G779"/>
<dbReference type="EMBL" id="OIVN01001565">
    <property type="protein sequence ID" value="SPC95412.1"/>
    <property type="molecule type" value="Genomic_DNA"/>
</dbReference>